<reference evidence="1 2" key="1">
    <citation type="submission" date="2020-08" db="EMBL/GenBank/DDBJ databases">
        <title>Genomic Encyclopedia of Type Strains, Phase IV (KMG-IV): sequencing the most valuable type-strain genomes for metagenomic binning, comparative biology and taxonomic classification.</title>
        <authorList>
            <person name="Goeker M."/>
        </authorList>
    </citation>
    <scope>NUCLEOTIDE SEQUENCE [LARGE SCALE GENOMIC DNA]</scope>
    <source>
        <strain evidence="1 2">DSM 105137</strain>
    </source>
</reference>
<evidence type="ECO:0000313" key="2">
    <source>
        <dbReference type="Proteomes" id="UP000576209"/>
    </source>
</evidence>
<evidence type="ECO:0008006" key="3">
    <source>
        <dbReference type="Google" id="ProtNLM"/>
    </source>
</evidence>
<sequence length="60" mass="7438">MDVAKFFDEMPHDKLRKAMDVHIEEKWIRQLIDRWLEAPHYAVEDEQLIYRQGRGRLREE</sequence>
<gene>
    <name evidence="1" type="ORF">GGR28_003786</name>
</gene>
<dbReference type="Proteomes" id="UP000576209">
    <property type="component" value="Unassembled WGS sequence"/>
</dbReference>
<evidence type="ECO:0000313" key="1">
    <source>
        <dbReference type="EMBL" id="MBB4081139.1"/>
    </source>
</evidence>
<keyword evidence="2" id="KW-1185">Reference proteome</keyword>
<name>A0A840EH50_9BACT</name>
<dbReference type="EMBL" id="JACIFF010000016">
    <property type="protein sequence ID" value="MBB4081139.1"/>
    <property type="molecule type" value="Genomic_DNA"/>
</dbReference>
<organism evidence="1 2">
    <name type="scientific">Neolewinella aquimaris</name>
    <dbReference type="NCBI Taxonomy" id="1835722"/>
    <lineage>
        <taxon>Bacteria</taxon>
        <taxon>Pseudomonadati</taxon>
        <taxon>Bacteroidota</taxon>
        <taxon>Saprospiria</taxon>
        <taxon>Saprospirales</taxon>
        <taxon>Lewinellaceae</taxon>
        <taxon>Neolewinella</taxon>
    </lineage>
</organism>
<proteinExistence type="predicted"/>
<protein>
    <recommendedName>
        <fullName evidence="3">Reverse transcriptase domain-containing protein</fullName>
    </recommendedName>
</protein>
<comment type="caution">
    <text evidence="1">The sequence shown here is derived from an EMBL/GenBank/DDBJ whole genome shotgun (WGS) entry which is preliminary data.</text>
</comment>
<accession>A0A840EH50</accession>
<dbReference type="AlphaFoldDB" id="A0A840EH50"/>